<feature type="signal peptide" evidence="2">
    <location>
        <begin position="1"/>
        <end position="24"/>
    </location>
</feature>
<dbReference type="EMBL" id="CP021435">
    <property type="protein sequence ID" value="ATJ82255.1"/>
    <property type="molecule type" value="Genomic_DNA"/>
</dbReference>
<feature type="region of interest" description="Disordered" evidence="1">
    <location>
        <begin position="365"/>
        <end position="388"/>
    </location>
</feature>
<evidence type="ECO:0000313" key="3">
    <source>
        <dbReference type="EMBL" id="ATJ82255.1"/>
    </source>
</evidence>
<dbReference type="Proteomes" id="UP000219993">
    <property type="component" value="Chromosome"/>
</dbReference>
<sequence length="388" mass="41284">MTPRLPLAGLIAGAWLALAGPALAAPSLPGGIIRDLEGLERRLQAGDLDTVRGRALAQAERLAGGNAADRWARALYLQLAAAAEGRRGDAAAAAGHLAEARAIEGVERAQADRWLRQEAGLRLRAGQAERARTLLADWFRRHRGEPEDHWLMARLLAAETDWEGAARWVRRALEAGGEPDETEASLAAAVLQRAGEVASALAVLERRLEGAEGDPEAWRRATALAQRLGDAGRAAAIWEAGWRRGALAGRDDLRQRIRLHLAGGTPARAAELLAAALEEGTLADDLANRRLLARAWQAARDRERALAAWERLAERSDAGEDWLQLGQLAHGWGMWALAERALSRALALGEPEAAAWLASLPGQEGRGVAGDAGSAEGNQSSSSVHTGA</sequence>
<proteinExistence type="predicted"/>
<evidence type="ECO:0000313" key="4">
    <source>
        <dbReference type="Proteomes" id="UP000219993"/>
    </source>
</evidence>
<dbReference type="SUPFAM" id="SSF81901">
    <property type="entry name" value="HCP-like"/>
    <property type="match status" value="1"/>
</dbReference>
<keyword evidence="4" id="KW-1185">Reference proteome</keyword>
<gene>
    <name evidence="3" type="ORF">BEI_1268</name>
</gene>
<dbReference type="RefSeq" id="WP_227644602.1">
    <property type="nucleotide sequence ID" value="NZ_CP021435.1"/>
</dbReference>
<protein>
    <submittedName>
        <fullName evidence="3">Uncharacterized protein</fullName>
    </submittedName>
</protein>
<keyword evidence="2" id="KW-0732">Signal</keyword>
<dbReference type="InterPro" id="IPR011990">
    <property type="entry name" value="TPR-like_helical_dom_sf"/>
</dbReference>
<feature type="chain" id="PRO_5017941520" evidence="2">
    <location>
        <begin position="25"/>
        <end position="388"/>
    </location>
</feature>
<evidence type="ECO:0000256" key="1">
    <source>
        <dbReference type="SAM" id="MobiDB-lite"/>
    </source>
</evidence>
<accession>A0A291P5U9</accession>
<dbReference type="AlphaFoldDB" id="A0A291P5U9"/>
<organism evidence="3 4">
    <name type="scientific">Halomonas beimenensis</name>
    <dbReference type="NCBI Taxonomy" id="475662"/>
    <lineage>
        <taxon>Bacteria</taxon>
        <taxon>Pseudomonadati</taxon>
        <taxon>Pseudomonadota</taxon>
        <taxon>Gammaproteobacteria</taxon>
        <taxon>Oceanospirillales</taxon>
        <taxon>Halomonadaceae</taxon>
        <taxon>Halomonas</taxon>
    </lineage>
</organism>
<feature type="compositionally biased region" description="Polar residues" evidence="1">
    <location>
        <begin position="376"/>
        <end position="388"/>
    </location>
</feature>
<name>A0A291P5U9_9GAMM</name>
<evidence type="ECO:0000256" key="2">
    <source>
        <dbReference type="SAM" id="SignalP"/>
    </source>
</evidence>
<reference evidence="3 4" key="1">
    <citation type="journal article" date="2017" name="Sci. Rep.">
        <title>Revealing the Saline Adaptation Strategies of the Halophilic Bacterium Halomonas beimenensis through High-throughput Omics and Transposon Mutagenesis Approaches.</title>
        <authorList>
            <person name="Chen Y.H."/>
            <person name="Lin S.S."/>
            <person name="Shyu Y.T."/>
        </authorList>
    </citation>
    <scope>NUCLEOTIDE SEQUENCE [LARGE SCALE GENOMIC DNA]</scope>
    <source>
        <strain evidence="3 4">NTU-111</strain>
    </source>
</reference>
<dbReference type="KEGG" id="hbe:BEI_1268"/>
<dbReference type="Gene3D" id="1.25.40.10">
    <property type="entry name" value="Tetratricopeptide repeat domain"/>
    <property type="match status" value="1"/>
</dbReference>
<dbReference type="SUPFAM" id="SSF48452">
    <property type="entry name" value="TPR-like"/>
    <property type="match status" value="1"/>
</dbReference>